<dbReference type="Gene3D" id="3.30.9.10">
    <property type="entry name" value="D-Amino Acid Oxidase, subunit A, domain 2"/>
    <property type="match status" value="1"/>
</dbReference>
<dbReference type="SUPFAM" id="SSF103025">
    <property type="entry name" value="Folate-binding domain"/>
    <property type="match status" value="1"/>
</dbReference>
<dbReference type="Pfam" id="PF01571">
    <property type="entry name" value="GCV_T"/>
    <property type="match status" value="1"/>
</dbReference>
<comment type="similarity">
    <text evidence="1">Belongs to the GcvT family.</text>
</comment>
<dbReference type="SUPFAM" id="SSF54373">
    <property type="entry name" value="FAD-linked reductases, C-terminal domain"/>
    <property type="match status" value="1"/>
</dbReference>
<feature type="domain" description="FAD dependent oxidoreductase central" evidence="6">
    <location>
        <begin position="365"/>
        <end position="420"/>
    </location>
</feature>
<dbReference type="Proteomes" id="UP000606730">
    <property type="component" value="Unassembled WGS sequence"/>
</dbReference>
<comment type="caution">
    <text evidence="7">The sequence shown here is derived from an EMBL/GenBank/DDBJ whole genome shotgun (WGS) entry which is preliminary data.</text>
</comment>
<dbReference type="AlphaFoldDB" id="A0A917ADW1"/>
<dbReference type="InterPro" id="IPR013977">
    <property type="entry name" value="GcvT_C"/>
</dbReference>
<name>A0A917ADW1_9RHOB</name>
<dbReference type="InterPro" id="IPR036188">
    <property type="entry name" value="FAD/NAD-bd_sf"/>
</dbReference>
<reference evidence="7" key="2">
    <citation type="submission" date="2020-09" db="EMBL/GenBank/DDBJ databases">
        <authorList>
            <person name="Sun Q."/>
            <person name="Zhou Y."/>
        </authorList>
    </citation>
    <scope>NUCLEOTIDE SEQUENCE</scope>
    <source>
        <strain evidence="7">CGMCC 1.16012</strain>
    </source>
</reference>
<dbReference type="EMBL" id="BMKN01000001">
    <property type="protein sequence ID" value="GGE43158.1"/>
    <property type="molecule type" value="Genomic_DNA"/>
</dbReference>
<dbReference type="PANTHER" id="PTHR43757">
    <property type="entry name" value="AMINOMETHYLTRANSFERASE"/>
    <property type="match status" value="1"/>
</dbReference>
<evidence type="ECO:0000313" key="7">
    <source>
        <dbReference type="EMBL" id="GGE43158.1"/>
    </source>
</evidence>
<evidence type="ECO:0000259" key="5">
    <source>
        <dbReference type="Pfam" id="PF08669"/>
    </source>
</evidence>
<dbReference type="InterPro" id="IPR032503">
    <property type="entry name" value="FAO_M"/>
</dbReference>
<dbReference type="SUPFAM" id="SSF51905">
    <property type="entry name" value="FAD/NAD(P)-binding domain"/>
    <property type="match status" value="1"/>
</dbReference>
<evidence type="ECO:0000259" key="3">
    <source>
        <dbReference type="Pfam" id="PF01266"/>
    </source>
</evidence>
<organism evidence="7 8">
    <name type="scientific">Actibacterium pelagium</name>
    <dbReference type="NCBI Taxonomy" id="2029103"/>
    <lineage>
        <taxon>Bacteria</taxon>
        <taxon>Pseudomonadati</taxon>
        <taxon>Pseudomonadota</taxon>
        <taxon>Alphaproteobacteria</taxon>
        <taxon>Rhodobacterales</taxon>
        <taxon>Roseobacteraceae</taxon>
        <taxon>Actibacterium</taxon>
    </lineage>
</organism>
<accession>A0A917ADW1</accession>
<evidence type="ECO:0000259" key="4">
    <source>
        <dbReference type="Pfam" id="PF01571"/>
    </source>
</evidence>
<dbReference type="InterPro" id="IPR027266">
    <property type="entry name" value="TrmE/GcvT-like"/>
</dbReference>
<dbReference type="SUPFAM" id="SSF101790">
    <property type="entry name" value="Aminomethyltransferase beta-barrel domain"/>
    <property type="match status" value="1"/>
</dbReference>
<dbReference type="Gene3D" id="3.30.1360.120">
    <property type="entry name" value="Probable tRNA modification gtpase trme, domain 1"/>
    <property type="match status" value="1"/>
</dbReference>
<dbReference type="Gene3D" id="3.30.70.1400">
    <property type="entry name" value="Aminomethyltransferase beta-barrel domains"/>
    <property type="match status" value="1"/>
</dbReference>
<proteinExistence type="inferred from homology"/>
<dbReference type="Pfam" id="PF01266">
    <property type="entry name" value="DAO"/>
    <property type="match status" value="1"/>
</dbReference>
<dbReference type="Gene3D" id="3.50.50.60">
    <property type="entry name" value="FAD/NAD(P)-binding domain"/>
    <property type="match status" value="1"/>
</dbReference>
<feature type="domain" description="FAD dependent oxidoreductase" evidence="3">
    <location>
        <begin position="8"/>
        <end position="362"/>
    </location>
</feature>
<dbReference type="Gene3D" id="2.40.30.110">
    <property type="entry name" value="Aminomethyltransferase beta-barrel domains"/>
    <property type="match status" value="1"/>
</dbReference>
<feature type="domain" description="GCVT N-terminal" evidence="4">
    <location>
        <begin position="422"/>
        <end position="698"/>
    </location>
</feature>
<dbReference type="PANTHER" id="PTHR43757:SF11">
    <property type="entry name" value="SARCOSINE DEHYDROGENASE"/>
    <property type="match status" value="1"/>
</dbReference>
<keyword evidence="2" id="KW-0560">Oxidoreductase</keyword>
<dbReference type="InterPro" id="IPR029043">
    <property type="entry name" value="GcvT/YgfZ_C"/>
</dbReference>
<sequence length="810" mass="88519">MSLPSSSKIIIIGGGIIGCSTAYHLAQMGHEVLLLEKAGLTSGSTWHAAGLVGQLRSNANVTQLLGYSIELYNRLEEETGLATGWKMNGGLRLACNQERWTEVKRQATTAHSFGLDMQLLTPQEAQDLWPLMDISDIVGAAFLPTDGQASPSDITQALARGARNGGAKLVENCPVTEILTEKGKLVGVRTPQGDVSCEKLVLCCGQWTRDLAATIGVTVPLVSVEHQYMITEPFGVPSDLPTLRDPDRLTYYKEEVGGLVMGGYEPNGIPWAEKGIPDPFDFQLLESNFDHFEQLVELALPRVPKLADAGVKQLLNGPESFTPDGNFILGEAPEMANVFIGAGFNAFGIASGGGAGMALAEWVAKGAPPYDLWPVDIRRFGRPHTDTDWVRARTLEAYGKHYTMAWPSEEHQSGRPCRRSPLYSTLKESGAVFGEKLGWERPNWFAEAGEEARDIYTFERPNWHGPVGREHTAARESAVLFDQTSFAKFILTGPDAEAALQYIASNRVDKPVGSIIYTQMLNDHGGIECDLTCVRTREDEYYIVTGTGYATHDFDWIKRNIPQGMNAELVDVTSSNAVLSLFGPKARDILQAVTNDDVSDGSHPFGRAHRIGIAGCPVLAMRITYVGELGWELHLPAEYAQTVYDALHTAGAPLGLRNAGYRAIETLRLEKGYRAWGSDIGPDHTPDEAGLGWAVKMKSNIPFRGRDAVAKQRKDGIKKIMATFTTDPDVILSGRETIYRNGKRCGWLSSAGFGHTIGKSIGMGYVRSETPIDRDYVLSGKYELEVATVRVPADVSVAPLYDPKMEKVKV</sequence>
<dbReference type="InterPro" id="IPR006076">
    <property type="entry name" value="FAD-dep_OxRdtase"/>
</dbReference>
<feature type="domain" description="Aminomethyltransferase C-terminal" evidence="5">
    <location>
        <begin position="722"/>
        <end position="802"/>
    </location>
</feature>
<evidence type="ECO:0000259" key="6">
    <source>
        <dbReference type="Pfam" id="PF16350"/>
    </source>
</evidence>
<evidence type="ECO:0000313" key="8">
    <source>
        <dbReference type="Proteomes" id="UP000606730"/>
    </source>
</evidence>
<keyword evidence="8" id="KW-1185">Reference proteome</keyword>
<gene>
    <name evidence="7" type="ORF">GCM10011517_08500</name>
</gene>
<dbReference type="OrthoDB" id="7156675at2"/>
<evidence type="ECO:0000256" key="2">
    <source>
        <dbReference type="ARBA" id="ARBA00023002"/>
    </source>
</evidence>
<evidence type="ECO:0000256" key="1">
    <source>
        <dbReference type="ARBA" id="ARBA00008609"/>
    </source>
</evidence>
<dbReference type="Pfam" id="PF16350">
    <property type="entry name" value="FAO_M"/>
    <property type="match status" value="1"/>
</dbReference>
<dbReference type="GO" id="GO:0016491">
    <property type="term" value="F:oxidoreductase activity"/>
    <property type="evidence" value="ECO:0007669"/>
    <property type="project" value="UniProtKB-KW"/>
</dbReference>
<dbReference type="RefSeq" id="WP_095596277.1">
    <property type="nucleotide sequence ID" value="NZ_BMKN01000001.1"/>
</dbReference>
<dbReference type="InterPro" id="IPR006222">
    <property type="entry name" value="GCVT_N"/>
</dbReference>
<protein>
    <submittedName>
        <fullName evidence="7">FAD-dependent oxidoreductase</fullName>
    </submittedName>
</protein>
<reference evidence="7" key="1">
    <citation type="journal article" date="2014" name="Int. J. Syst. Evol. Microbiol.">
        <title>Complete genome sequence of Corynebacterium casei LMG S-19264T (=DSM 44701T), isolated from a smear-ripened cheese.</title>
        <authorList>
            <consortium name="US DOE Joint Genome Institute (JGI-PGF)"/>
            <person name="Walter F."/>
            <person name="Albersmeier A."/>
            <person name="Kalinowski J."/>
            <person name="Ruckert C."/>
        </authorList>
    </citation>
    <scope>NUCLEOTIDE SEQUENCE</scope>
    <source>
        <strain evidence="7">CGMCC 1.16012</strain>
    </source>
</reference>
<dbReference type="Pfam" id="PF08669">
    <property type="entry name" value="GCV_T_C"/>
    <property type="match status" value="1"/>
</dbReference>
<dbReference type="InterPro" id="IPR028896">
    <property type="entry name" value="GcvT/YgfZ/DmdA"/>
</dbReference>